<proteinExistence type="predicted"/>
<dbReference type="Gene3D" id="1.10.286.50">
    <property type="match status" value="1"/>
</dbReference>
<protein>
    <recommendedName>
        <fullName evidence="2">Haloacid dehalogenase</fullName>
    </recommendedName>
</protein>
<sequence>MSHLVFWIDVDNTLLNNDHVKADLDRELRAVLGERLAERFWSLYEAVRHESGVVDIPQALRRLREQTPPQQLPEGIYQQARALFEDYPFATALYPGALETLEHLSRLGLTVIVSDGDHLFQAEKIASSHLAEAVGGRVLIYDHKERHLDETMRRYPGEHYVAIDDRLDLLAACKAQLGERLTTVFVHQGRHAEQGWQQPGHYQPDRRVAAIAELQHLGGDDFAPAKGRP</sequence>
<gene>
    <name evidence="1" type="ORF">KTA_00660</name>
</gene>
<dbReference type="SUPFAM" id="SSF56784">
    <property type="entry name" value="HAD-like"/>
    <property type="match status" value="1"/>
</dbReference>
<dbReference type="AlphaFoldDB" id="A0A455SU10"/>
<name>A0A455SU10_9CHLR</name>
<evidence type="ECO:0000313" key="1">
    <source>
        <dbReference type="EMBL" id="BBH91867.1"/>
    </source>
</evidence>
<accession>A0A455SU10</accession>
<dbReference type="EMBL" id="AP019377">
    <property type="protein sequence ID" value="BBH91867.1"/>
    <property type="molecule type" value="Genomic_DNA"/>
</dbReference>
<dbReference type="Gene3D" id="3.40.50.1000">
    <property type="entry name" value="HAD superfamily/HAD-like"/>
    <property type="match status" value="1"/>
</dbReference>
<reference evidence="1" key="1">
    <citation type="submission" date="2018-12" db="EMBL/GenBank/DDBJ databases">
        <title>Novel natural products biosynthetic potential of the class Ktedonobacteria.</title>
        <authorList>
            <person name="Zheng Y."/>
            <person name="Saitou A."/>
            <person name="Wang C.M."/>
            <person name="Toyoda A."/>
            <person name="Minakuchi Y."/>
            <person name="Sekiguchi Y."/>
            <person name="Ueda K."/>
            <person name="Takano H."/>
            <person name="Sakai Y."/>
            <person name="Yokota A."/>
            <person name="Yabe S."/>
        </authorList>
    </citation>
    <scope>NUCLEOTIDE SEQUENCE</scope>
    <source>
        <strain evidence="1">A3-2</strain>
    </source>
</reference>
<dbReference type="InterPro" id="IPR036412">
    <property type="entry name" value="HAD-like_sf"/>
</dbReference>
<dbReference type="Pfam" id="PF00702">
    <property type="entry name" value="Hydrolase"/>
    <property type="match status" value="1"/>
</dbReference>
<evidence type="ECO:0008006" key="2">
    <source>
        <dbReference type="Google" id="ProtNLM"/>
    </source>
</evidence>
<dbReference type="InterPro" id="IPR023214">
    <property type="entry name" value="HAD_sf"/>
</dbReference>
<organism evidence="1">
    <name type="scientific">Thermogemmatispora argillosa</name>
    <dbReference type="NCBI Taxonomy" id="2045280"/>
    <lineage>
        <taxon>Bacteria</taxon>
        <taxon>Bacillati</taxon>
        <taxon>Chloroflexota</taxon>
        <taxon>Ktedonobacteria</taxon>
        <taxon>Thermogemmatisporales</taxon>
        <taxon>Thermogemmatisporaceae</taxon>
        <taxon>Thermogemmatispora</taxon>
    </lineage>
</organism>